<evidence type="ECO:0000313" key="3">
    <source>
        <dbReference type="Proteomes" id="UP000598996"/>
    </source>
</evidence>
<dbReference type="RefSeq" id="WP_202997164.1">
    <property type="nucleotide sequence ID" value="NZ_JAENHO010000014.1"/>
</dbReference>
<evidence type="ECO:0000256" key="1">
    <source>
        <dbReference type="SAM" id="MobiDB-lite"/>
    </source>
</evidence>
<protein>
    <submittedName>
        <fullName evidence="2">Uncharacterized protein</fullName>
    </submittedName>
</protein>
<name>A0ABS1W121_9ACTN</name>
<comment type="caution">
    <text evidence="2">The sequence shown here is derived from an EMBL/GenBank/DDBJ whole genome shotgun (WGS) entry which is preliminary data.</text>
</comment>
<keyword evidence="3" id="KW-1185">Reference proteome</keyword>
<evidence type="ECO:0000313" key="2">
    <source>
        <dbReference type="EMBL" id="MBL7260434.1"/>
    </source>
</evidence>
<organism evidence="2 3">
    <name type="scientific">Paractinoplanes lichenicola</name>
    <dbReference type="NCBI Taxonomy" id="2802976"/>
    <lineage>
        <taxon>Bacteria</taxon>
        <taxon>Bacillati</taxon>
        <taxon>Actinomycetota</taxon>
        <taxon>Actinomycetes</taxon>
        <taxon>Micromonosporales</taxon>
        <taxon>Micromonosporaceae</taxon>
        <taxon>Paractinoplanes</taxon>
    </lineage>
</organism>
<dbReference type="EMBL" id="JAENHO010000014">
    <property type="protein sequence ID" value="MBL7260434.1"/>
    <property type="molecule type" value="Genomic_DNA"/>
</dbReference>
<gene>
    <name evidence="2" type="ORF">JKJ07_39685</name>
</gene>
<proteinExistence type="predicted"/>
<reference evidence="2 3" key="1">
    <citation type="submission" date="2021-01" db="EMBL/GenBank/DDBJ databases">
        <title>Actinoplanes sp. nov. LDG1-01 isolated from lichen.</title>
        <authorList>
            <person name="Saeng-In P."/>
            <person name="Phongsopitanun W."/>
            <person name="Kanchanasin P."/>
            <person name="Yuki M."/>
            <person name="Kudo T."/>
            <person name="Ohkuma M."/>
            <person name="Tanasupawat S."/>
        </authorList>
    </citation>
    <scope>NUCLEOTIDE SEQUENCE [LARGE SCALE GENOMIC DNA]</scope>
    <source>
        <strain evidence="2 3">LDG1-01</strain>
    </source>
</reference>
<feature type="compositionally biased region" description="Low complexity" evidence="1">
    <location>
        <begin position="80"/>
        <end position="137"/>
    </location>
</feature>
<sequence length="170" mass="17095">MDRGPLALFGAIVAVGLGPALWMGVQLGAIDGDSPVRPPVVREQGTTEKTGQELLGGTGAGEQTGTSPATEPRGHVIPLTTSPSAKPSPSASSEPAPSTTSPAAEPTTTTKTPSYPPTESTTEPTSEPSETGETTEPPVDEETSPPATPGDDVPDEDGTYAGFAGERSGK</sequence>
<feature type="region of interest" description="Disordered" evidence="1">
    <location>
        <begin position="29"/>
        <end position="170"/>
    </location>
</feature>
<dbReference type="Proteomes" id="UP000598996">
    <property type="component" value="Unassembled WGS sequence"/>
</dbReference>
<accession>A0ABS1W121</accession>